<feature type="domain" description="Periplasmic binding protein/LacI sugar binding" evidence="5">
    <location>
        <begin position="44"/>
        <end position="304"/>
    </location>
</feature>
<reference evidence="7" key="1">
    <citation type="submission" date="2016-11" db="EMBL/GenBank/DDBJ databases">
        <authorList>
            <person name="Varghese N."/>
            <person name="Submissions S."/>
        </authorList>
    </citation>
    <scope>NUCLEOTIDE SEQUENCE [LARGE SCALE GENOMIC DNA]</scope>
    <source>
        <strain evidence="7">CECT 8089</strain>
    </source>
</reference>
<comment type="similarity">
    <text evidence="2">Belongs to the bacterial solute-binding protein 2 family.</text>
</comment>
<dbReference type="PANTHER" id="PTHR46847">
    <property type="entry name" value="D-ALLOSE-BINDING PERIPLASMIC PROTEIN-RELATED"/>
    <property type="match status" value="1"/>
</dbReference>
<sequence length="339" mass="37301">MRWLSLLLSLLSANVLPAQWFSDPVRVDGQLSAYQPLAAASQPWRICVLIPNAKDRYWWGVAWGLEQDARRLGLQLGVYEAGGYDHPDVQVRQFDHCVAKRADAFLIAGVNTTDLCSRIAVQQSAGRQVIDLINGLGCESLSSRSRVDFADMASATLGYLIKLSQGWPIRVGWLPGPADAGWIKDAERGLHSALQGSAITLIHGGYGPLDRSRQAQLTRELFKNEPELDYVIGNAEAALFATELVNSARSPTRVLSLYATDRVLQQVREGDVLAAPTDSPVIQARIALDLAVRGLQGDVLPKIVSPQVEMLDAKALQRFDLEHLAPPERYRMTTQELPD</sequence>
<keyword evidence="3 4" id="KW-0732">Signal</keyword>
<feature type="chain" id="PRO_5012974889" evidence="4">
    <location>
        <begin position="19"/>
        <end position="339"/>
    </location>
</feature>
<comment type="subcellular location">
    <subcellularLocation>
        <location evidence="1">Cell envelope</location>
    </subcellularLocation>
</comment>
<evidence type="ECO:0000256" key="1">
    <source>
        <dbReference type="ARBA" id="ARBA00004196"/>
    </source>
</evidence>
<dbReference type="Proteomes" id="UP000184305">
    <property type="component" value="Unassembled WGS sequence"/>
</dbReference>
<dbReference type="GO" id="GO:0030313">
    <property type="term" value="C:cell envelope"/>
    <property type="evidence" value="ECO:0007669"/>
    <property type="project" value="UniProtKB-SubCell"/>
</dbReference>
<evidence type="ECO:0000313" key="7">
    <source>
        <dbReference type="Proteomes" id="UP000184305"/>
    </source>
</evidence>
<dbReference type="AlphaFoldDB" id="A0A1M7HNC1"/>
<dbReference type="CDD" id="cd06306">
    <property type="entry name" value="PBP1_TorT-like"/>
    <property type="match status" value="1"/>
</dbReference>
<dbReference type="PANTHER" id="PTHR46847:SF1">
    <property type="entry name" value="D-ALLOSE-BINDING PERIPLASMIC PROTEIN-RELATED"/>
    <property type="match status" value="1"/>
</dbReference>
<dbReference type="NCBIfam" id="NF008185">
    <property type="entry name" value="PRK10936.1"/>
    <property type="match status" value="1"/>
</dbReference>
<keyword evidence="7" id="KW-1185">Reference proteome</keyword>
<dbReference type="STRING" id="1220495.SAMN05216288_3382"/>
<evidence type="ECO:0000259" key="5">
    <source>
        <dbReference type="Pfam" id="PF00532"/>
    </source>
</evidence>
<dbReference type="RefSeq" id="WP_073266407.1">
    <property type="nucleotide sequence ID" value="NZ_FRBQ01000004.1"/>
</dbReference>
<dbReference type="EMBL" id="FRBQ01000004">
    <property type="protein sequence ID" value="SHM29974.1"/>
    <property type="molecule type" value="Genomic_DNA"/>
</dbReference>
<dbReference type="SUPFAM" id="SSF53822">
    <property type="entry name" value="Periplasmic binding protein-like I"/>
    <property type="match status" value="1"/>
</dbReference>
<evidence type="ECO:0000256" key="2">
    <source>
        <dbReference type="ARBA" id="ARBA00007639"/>
    </source>
</evidence>
<evidence type="ECO:0000256" key="4">
    <source>
        <dbReference type="SAM" id="SignalP"/>
    </source>
</evidence>
<accession>A0A1M7HNC1</accession>
<dbReference type="Pfam" id="PF00532">
    <property type="entry name" value="Peripla_BP_1"/>
    <property type="match status" value="1"/>
</dbReference>
<dbReference type="OrthoDB" id="9773673at2"/>
<evidence type="ECO:0000313" key="6">
    <source>
        <dbReference type="EMBL" id="SHM29974.1"/>
    </source>
</evidence>
<dbReference type="InterPro" id="IPR028082">
    <property type="entry name" value="Peripla_BP_I"/>
</dbReference>
<proteinExistence type="inferred from homology"/>
<feature type="signal peptide" evidence="4">
    <location>
        <begin position="1"/>
        <end position="18"/>
    </location>
</feature>
<gene>
    <name evidence="6" type="ORF">SAMN05216288_3382</name>
</gene>
<dbReference type="Gene3D" id="3.40.50.2300">
    <property type="match status" value="2"/>
</dbReference>
<protein>
    <submittedName>
        <fullName evidence="6">Monosaccharide ABC transporter substrate-binding protein, CUT2 family</fullName>
    </submittedName>
</protein>
<dbReference type="InterPro" id="IPR001761">
    <property type="entry name" value="Peripla_BP/Lac1_sug-bd_dom"/>
</dbReference>
<evidence type="ECO:0000256" key="3">
    <source>
        <dbReference type="ARBA" id="ARBA00022729"/>
    </source>
</evidence>
<name>A0A1M7HNC1_9GAMM</name>
<organism evidence="6 7">
    <name type="scientific">Phytopseudomonas punonensis</name>
    <dbReference type="NCBI Taxonomy" id="1220495"/>
    <lineage>
        <taxon>Bacteria</taxon>
        <taxon>Pseudomonadati</taxon>
        <taxon>Pseudomonadota</taxon>
        <taxon>Gammaproteobacteria</taxon>
        <taxon>Pseudomonadales</taxon>
        <taxon>Pseudomonadaceae</taxon>
        <taxon>Phytopseudomonas</taxon>
    </lineage>
</organism>